<dbReference type="PANTHER" id="PTHR42693">
    <property type="entry name" value="ARYLSULFATASE FAMILY MEMBER"/>
    <property type="match status" value="1"/>
</dbReference>
<dbReference type="Gene3D" id="3.40.720.10">
    <property type="entry name" value="Alkaline Phosphatase, subunit A"/>
    <property type="match status" value="1"/>
</dbReference>
<evidence type="ECO:0000313" key="8">
    <source>
        <dbReference type="Proteomes" id="UP000318313"/>
    </source>
</evidence>
<feature type="signal peptide" evidence="5">
    <location>
        <begin position="1"/>
        <end position="23"/>
    </location>
</feature>
<proteinExistence type="inferred from homology"/>
<dbReference type="GO" id="GO:0046872">
    <property type="term" value="F:metal ion binding"/>
    <property type="evidence" value="ECO:0007669"/>
    <property type="project" value="UniProtKB-KW"/>
</dbReference>
<evidence type="ECO:0000256" key="5">
    <source>
        <dbReference type="SAM" id="SignalP"/>
    </source>
</evidence>
<dbReference type="AlphaFoldDB" id="A0A518IKZ9"/>
<evidence type="ECO:0000256" key="3">
    <source>
        <dbReference type="ARBA" id="ARBA00022801"/>
    </source>
</evidence>
<dbReference type="PROSITE" id="PS00149">
    <property type="entry name" value="SULFATASE_2"/>
    <property type="match status" value="1"/>
</dbReference>
<dbReference type="InterPro" id="IPR050738">
    <property type="entry name" value="Sulfatase"/>
</dbReference>
<accession>A0A518IKZ9</accession>
<evidence type="ECO:0000256" key="4">
    <source>
        <dbReference type="ARBA" id="ARBA00022837"/>
    </source>
</evidence>
<name>A0A518IKZ9_9PLAN</name>
<dbReference type="InterPro" id="IPR024607">
    <property type="entry name" value="Sulfatase_CS"/>
</dbReference>
<dbReference type="EMBL" id="CP037452">
    <property type="protein sequence ID" value="QDV53768.1"/>
    <property type="molecule type" value="Genomic_DNA"/>
</dbReference>
<organism evidence="7 8">
    <name type="scientific">Gimesia fumaroli</name>
    <dbReference type="NCBI Taxonomy" id="2527976"/>
    <lineage>
        <taxon>Bacteria</taxon>
        <taxon>Pseudomonadati</taxon>
        <taxon>Planctomycetota</taxon>
        <taxon>Planctomycetia</taxon>
        <taxon>Planctomycetales</taxon>
        <taxon>Planctomycetaceae</taxon>
        <taxon>Gimesia</taxon>
    </lineage>
</organism>
<sequence length="501" mass="56545" precursor="true">MQFIKTPAAFVLTLLFTTALCSAEKTDQKPSPERPNILVVLCDDLGYGDLACYGHPIIKSPQIDRFAQEGLKLTSCYAAHPNCSPSRTGLMTGRTPFRVGVFNWIPMHSPMHVRKREITIATLLRQAGYSTCHAGKWHLNGKFNMVGQPQPSDHGFDHWFSTQNNALPTHENPFNFVRNGKPVGPQEGYAAQLVADEAENWLANLRDKEKPFFMFVCFHEPHEPIASAERFRKRYTAPEGSTLPAHHGNVTQMDDAFGRILKTLEEQKLRNNTLIIFTSDNGPAITRRHPHGSSGPLRNKKGATYEGGIRVPGIVQWPEHVKPGTTSDVPVSGVDILPTLCAAANIPVPTDRVLDGTNILPLLKGEPLKRTKPLYWQFNRARNEPKVAIRDGEWKLLARLDIPSPKPSGSITAQELIDLKRAKLTGFELYHIQNDIAETTDRSESEREIFEKMKQQMQDIYEEVQAEAPLWPAWERSNYEGKIISEYYRMQAAQKRQKQQP</sequence>
<dbReference type="SUPFAM" id="SSF53649">
    <property type="entry name" value="Alkaline phosphatase-like"/>
    <property type="match status" value="1"/>
</dbReference>
<keyword evidence="2" id="KW-0479">Metal-binding</keyword>
<gene>
    <name evidence="7" type="primary">atsA_50</name>
    <name evidence="7" type="ORF">Enr17x_58490</name>
</gene>
<dbReference type="InterPro" id="IPR000917">
    <property type="entry name" value="Sulfatase_N"/>
</dbReference>
<dbReference type="Pfam" id="PF00884">
    <property type="entry name" value="Sulfatase"/>
    <property type="match status" value="1"/>
</dbReference>
<dbReference type="OrthoDB" id="9803751at2"/>
<dbReference type="PANTHER" id="PTHR42693:SF53">
    <property type="entry name" value="ENDO-4-O-SULFATASE"/>
    <property type="match status" value="1"/>
</dbReference>
<dbReference type="InterPro" id="IPR017850">
    <property type="entry name" value="Alkaline_phosphatase_core_sf"/>
</dbReference>
<keyword evidence="4" id="KW-0106">Calcium</keyword>
<comment type="similarity">
    <text evidence="1">Belongs to the sulfatase family.</text>
</comment>
<keyword evidence="3 7" id="KW-0378">Hydrolase</keyword>
<dbReference type="EC" id="3.1.6.1" evidence="7"/>
<dbReference type="KEGG" id="gfm:Enr17x_58490"/>
<reference evidence="7 8" key="1">
    <citation type="submission" date="2019-03" db="EMBL/GenBank/DDBJ databases">
        <title>Deep-cultivation of Planctomycetes and their phenomic and genomic characterization uncovers novel biology.</title>
        <authorList>
            <person name="Wiegand S."/>
            <person name="Jogler M."/>
            <person name="Boedeker C."/>
            <person name="Pinto D."/>
            <person name="Vollmers J."/>
            <person name="Rivas-Marin E."/>
            <person name="Kohn T."/>
            <person name="Peeters S.H."/>
            <person name="Heuer A."/>
            <person name="Rast P."/>
            <person name="Oberbeckmann S."/>
            <person name="Bunk B."/>
            <person name="Jeske O."/>
            <person name="Meyerdierks A."/>
            <person name="Storesund J.E."/>
            <person name="Kallscheuer N."/>
            <person name="Luecker S."/>
            <person name="Lage O.M."/>
            <person name="Pohl T."/>
            <person name="Merkel B.J."/>
            <person name="Hornburger P."/>
            <person name="Mueller R.-W."/>
            <person name="Bruemmer F."/>
            <person name="Labrenz M."/>
            <person name="Spormann A.M."/>
            <person name="Op den Camp H."/>
            <person name="Overmann J."/>
            <person name="Amann R."/>
            <person name="Jetten M.S.M."/>
            <person name="Mascher T."/>
            <person name="Medema M.H."/>
            <person name="Devos D.P."/>
            <person name="Kaster A.-K."/>
            <person name="Ovreas L."/>
            <person name="Rohde M."/>
            <person name="Galperin M.Y."/>
            <person name="Jogler C."/>
        </authorList>
    </citation>
    <scope>NUCLEOTIDE SEQUENCE [LARGE SCALE GENOMIC DNA]</scope>
    <source>
        <strain evidence="7 8">Enr17</strain>
    </source>
</reference>
<evidence type="ECO:0000256" key="2">
    <source>
        <dbReference type="ARBA" id="ARBA00022723"/>
    </source>
</evidence>
<keyword evidence="8" id="KW-1185">Reference proteome</keyword>
<dbReference type="Gene3D" id="3.30.1120.10">
    <property type="match status" value="1"/>
</dbReference>
<protein>
    <submittedName>
        <fullName evidence="7">Arylsulfatase</fullName>
        <ecNumber evidence="7">3.1.6.1</ecNumber>
    </submittedName>
</protein>
<feature type="chain" id="PRO_5022103717" evidence="5">
    <location>
        <begin position="24"/>
        <end position="501"/>
    </location>
</feature>
<keyword evidence="5" id="KW-0732">Signal</keyword>
<evidence type="ECO:0000313" key="7">
    <source>
        <dbReference type="EMBL" id="QDV53768.1"/>
    </source>
</evidence>
<evidence type="ECO:0000256" key="1">
    <source>
        <dbReference type="ARBA" id="ARBA00008779"/>
    </source>
</evidence>
<dbReference type="RefSeq" id="WP_145313512.1">
    <property type="nucleotide sequence ID" value="NZ_CP037452.1"/>
</dbReference>
<feature type="domain" description="Sulfatase N-terminal" evidence="6">
    <location>
        <begin position="35"/>
        <end position="346"/>
    </location>
</feature>
<dbReference type="Proteomes" id="UP000318313">
    <property type="component" value="Chromosome"/>
</dbReference>
<dbReference type="GO" id="GO:0004065">
    <property type="term" value="F:arylsulfatase activity"/>
    <property type="evidence" value="ECO:0007669"/>
    <property type="project" value="UniProtKB-EC"/>
</dbReference>
<evidence type="ECO:0000259" key="6">
    <source>
        <dbReference type="Pfam" id="PF00884"/>
    </source>
</evidence>